<keyword evidence="3" id="KW-1185">Reference proteome</keyword>
<comment type="caution">
    <text evidence="2">The sequence shown here is derived from an EMBL/GenBank/DDBJ whole genome shotgun (WGS) entry which is preliminary data.</text>
</comment>
<feature type="chain" id="PRO_5039119325" description="Lipoprotein" evidence="1">
    <location>
        <begin position="22"/>
        <end position="183"/>
    </location>
</feature>
<reference evidence="2 3" key="1">
    <citation type="submission" date="2013-03" db="EMBL/GenBank/DDBJ databases">
        <title>Assembly of a new bacterial strain Brevibacillus borstelensis AK1.</title>
        <authorList>
            <person name="Rajan I."/>
            <person name="PoliReddy D."/>
            <person name="Sugumar T."/>
            <person name="Rathinam K."/>
            <person name="Alqarawi S."/>
            <person name="Khalil A.B."/>
            <person name="Sivakumar N."/>
        </authorList>
    </citation>
    <scope>NUCLEOTIDE SEQUENCE [LARGE SCALE GENOMIC DNA]</scope>
    <source>
        <strain evidence="2 3">AK1</strain>
    </source>
</reference>
<dbReference type="RefSeq" id="WP_003386296.1">
    <property type="nucleotide sequence ID" value="NZ_APBN01000001.1"/>
</dbReference>
<evidence type="ECO:0000256" key="1">
    <source>
        <dbReference type="SAM" id="SignalP"/>
    </source>
</evidence>
<dbReference type="OrthoDB" id="2474505at2"/>
<evidence type="ECO:0000313" key="2">
    <source>
        <dbReference type="EMBL" id="EMT54529.1"/>
    </source>
</evidence>
<organism evidence="2 3">
    <name type="scientific">Brevibacillus borstelensis AK1</name>
    <dbReference type="NCBI Taxonomy" id="1300222"/>
    <lineage>
        <taxon>Bacteria</taxon>
        <taxon>Bacillati</taxon>
        <taxon>Bacillota</taxon>
        <taxon>Bacilli</taxon>
        <taxon>Bacillales</taxon>
        <taxon>Paenibacillaceae</taxon>
        <taxon>Brevibacillus</taxon>
    </lineage>
</organism>
<keyword evidence="1" id="KW-0732">Signal</keyword>
<dbReference type="PROSITE" id="PS51257">
    <property type="entry name" value="PROKAR_LIPOPROTEIN"/>
    <property type="match status" value="1"/>
</dbReference>
<name>M8DDX4_9BACL</name>
<evidence type="ECO:0008006" key="4">
    <source>
        <dbReference type="Google" id="ProtNLM"/>
    </source>
</evidence>
<protein>
    <recommendedName>
        <fullName evidence="4">Lipoprotein</fullName>
    </recommendedName>
</protein>
<gene>
    <name evidence="2" type="ORF">I532_02955</name>
</gene>
<feature type="signal peptide" evidence="1">
    <location>
        <begin position="1"/>
        <end position="21"/>
    </location>
</feature>
<dbReference type="EMBL" id="APBN01000001">
    <property type="protein sequence ID" value="EMT54529.1"/>
    <property type="molecule type" value="Genomic_DNA"/>
</dbReference>
<dbReference type="PATRIC" id="fig|1300222.3.peg.628"/>
<proteinExistence type="predicted"/>
<dbReference type="AlphaFoldDB" id="M8DDX4"/>
<evidence type="ECO:0000313" key="3">
    <source>
        <dbReference type="Proteomes" id="UP000012081"/>
    </source>
</evidence>
<dbReference type="Proteomes" id="UP000012081">
    <property type="component" value="Unassembled WGS sequence"/>
</dbReference>
<accession>M8DDX4</accession>
<sequence>MRRKYGLLAICFLLTVFLLQACGSAESAKGGLSAAFDPENPQEYGIRGIYLGQNVKEAMDVLKPAKADFMDAVTRESYTLDQMASGAGTVVMGLLLVDDTQLIVMVKQGVLKSIAVGGVPPEKAAQFATNRGLAVYDSFQRLQELYGQAKPGQEVSLQGSKYKALFSIHDDKVIGFRFDTIGD</sequence>